<feature type="binding site" evidence="5">
    <location>
        <position position="54"/>
    </location>
    <ligand>
        <name>Mg(2+)</name>
        <dbReference type="ChEBI" id="CHEBI:18420"/>
    </ligand>
</feature>
<name>A0A060TB39_BLAAD</name>
<dbReference type="SMART" id="SM00177">
    <property type="entry name" value="ARF"/>
    <property type="match status" value="1"/>
</dbReference>
<dbReference type="GO" id="GO:0015031">
    <property type="term" value="P:protein transport"/>
    <property type="evidence" value="ECO:0007669"/>
    <property type="project" value="InterPro"/>
</dbReference>
<proteinExistence type="inferred from homology"/>
<comment type="similarity">
    <text evidence="1 6">Belongs to the small GTPase superfamily. Arf family.</text>
</comment>
<dbReference type="InterPro" id="IPR006689">
    <property type="entry name" value="Small_GTPase_ARF/SAR"/>
</dbReference>
<reference evidence="7" key="1">
    <citation type="submission" date="2014-02" db="EMBL/GenBank/DDBJ databases">
        <authorList>
            <person name="Genoscope - CEA"/>
        </authorList>
    </citation>
    <scope>NUCLEOTIDE SEQUENCE</scope>
    <source>
        <strain evidence="7">LS3</strain>
    </source>
</reference>
<dbReference type="InterPro" id="IPR005225">
    <property type="entry name" value="Small_GTP-bd"/>
</dbReference>
<dbReference type="GO" id="GO:0098852">
    <property type="term" value="C:lytic vacuole membrane"/>
    <property type="evidence" value="ECO:0007669"/>
    <property type="project" value="TreeGrafter"/>
</dbReference>
<protein>
    <submittedName>
        <fullName evidence="7">ARAD1D28358p</fullName>
    </submittedName>
</protein>
<feature type="binding site" evidence="4">
    <location>
        <begin position="29"/>
        <end position="36"/>
    </location>
    <ligand>
        <name>GTP</name>
        <dbReference type="ChEBI" id="CHEBI:37565"/>
    </ligand>
</feature>
<dbReference type="PANTHER" id="PTHR45732">
    <property type="entry name" value="ADP-RIBOSYLATION FACTOR-LIKE PROTEIN 8"/>
    <property type="match status" value="1"/>
</dbReference>
<accession>A0A060TB39</accession>
<feature type="binding site" evidence="4">
    <location>
        <position position="76"/>
    </location>
    <ligand>
        <name>GTP</name>
        <dbReference type="ChEBI" id="CHEBI:37565"/>
    </ligand>
</feature>
<dbReference type="PANTHER" id="PTHR45732:SF7">
    <property type="entry name" value="ADP-RIBOSYLATION FACTOR-LIKE PROTEIN 8"/>
    <property type="match status" value="1"/>
</dbReference>
<dbReference type="Gene3D" id="3.40.50.300">
    <property type="entry name" value="P-loop containing nucleotide triphosphate hydrolases"/>
    <property type="match status" value="1"/>
</dbReference>
<dbReference type="AlphaFoldDB" id="A0A060TB39"/>
<feature type="binding site" evidence="5">
    <location>
        <position position="36"/>
    </location>
    <ligand>
        <name>Mg(2+)</name>
        <dbReference type="ChEBI" id="CHEBI:18420"/>
    </ligand>
</feature>
<reference evidence="7" key="2">
    <citation type="submission" date="2014-06" db="EMBL/GenBank/DDBJ databases">
        <title>The complete genome of Blastobotrys (Arxula) adeninivorans LS3 - a yeast of biotechnological interest.</title>
        <authorList>
            <person name="Kunze G."/>
            <person name="Gaillardin C."/>
            <person name="Czernicka M."/>
            <person name="Durrens P."/>
            <person name="Martin T."/>
            <person name="Boer E."/>
            <person name="Gabaldon T."/>
            <person name="Cruz J."/>
            <person name="Talla E."/>
            <person name="Marck C."/>
            <person name="Goffeau A."/>
            <person name="Barbe V."/>
            <person name="Baret P."/>
            <person name="Baronian K."/>
            <person name="Beier S."/>
            <person name="Bleykasten C."/>
            <person name="Bode R."/>
            <person name="Casaregola S."/>
            <person name="Despons L."/>
            <person name="Fairhead C."/>
            <person name="Giersberg M."/>
            <person name="Gierski P."/>
            <person name="Hahnel U."/>
            <person name="Hartmann A."/>
            <person name="Jankowska D."/>
            <person name="Jubin C."/>
            <person name="Jung P."/>
            <person name="Lafontaine I."/>
            <person name="Leh-Louis V."/>
            <person name="Lemaire M."/>
            <person name="Marcet-Houben M."/>
            <person name="Mascher M."/>
            <person name="Morel G."/>
            <person name="Richard G.-F."/>
            <person name="Riechen J."/>
            <person name="Sacerdot C."/>
            <person name="Sarkar A."/>
            <person name="Savel G."/>
            <person name="Schacherer J."/>
            <person name="Sherman D."/>
            <person name="Straub M.-L."/>
            <person name="Stein N."/>
            <person name="Thierry A."/>
            <person name="Trautwein-Schult A."/>
            <person name="Westhof E."/>
            <person name="Worch S."/>
            <person name="Dujon B."/>
            <person name="Souciet J.-L."/>
            <person name="Wincker P."/>
            <person name="Scholz U."/>
            <person name="Neuveglise N."/>
        </authorList>
    </citation>
    <scope>NUCLEOTIDE SEQUENCE</scope>
    <source>
        <strain evidence="7">LS3</strain>
    </source>
</reference>
<evidence type="ECO:0000256" key="3">
    <source>
        <dbReference type="ARBA" id="ARBA00023134"/>
    </source>
</evidence>
<dbReference type="PhylomeDB" id="A0A060TB39"/>
<dbReference type="CDD" id="cd04159">
    <property type="entry name" value="Arl10_like"/>
    <property type="match status" value="1"/>
</dbReference>
<dbReference type="FunFam" id="3.40.50.300:FF:001120">
    <property type="entry name" value="ADP-ribosylation factor family"/>
    <property type="match status" value="1"/>
</dbReference>
<keyword evidence="3 4" id="KW-0342">GTP-binding</keyword>
<sequence>MSPWEWFAKLYDYLLSLFWSTELDITLLGLQNAGKTSLLKALTGENFSPESIPTVGFAMKRVKMGSVTLKCWDLGGQPRFRSMWERYCRGVSAIVFVVDSADMSTIDAARDQLMALAKKESLCDIPLLVLGNKNDLPEALSVDEVIDRLELKSITGRQVSCYSISVKQANNLNSVLSWLVAQSK</sequence>
<evidence type="ECO:0000256" key="4">
    <source>
        <dbReference type="PIRSR" id="PIRSR606689-1"/>
    </source>
</evidence>
<dbReference type="EMBL" id="HG937694">
    <property type="protein sequence ID" value="CDP38158.1"/>
    <property type="molecule type" value="Genomic_DNA"/>
</dbReference>
<keyword evidence="5" id="KW-0460">Magnesium</keyword>
<dbReference type="NCBIfam" id="TIGR00231">
    <property type="entry name" value="small_GTP"/>
    <property type="match status" value="1"/>
</dbReference>
<dbReference type="PROSITE" id="PS51417">
    <property type="entry name" value="ARF"/>
    <property type="match status" value="1"/>
</dbReference>
<evidence type="ECO:0000256" key="6">
    <source>
        <dbReference type="RuleBase" id="RU003925"/>
    </source>
</evidence>
<keyword evidence="5" id="KW-0479">Metal-binding</keyword>
<evidence type="ECO:0000256" key="1">
    <source>
        <dbReference type="ARBA" id="ARBA00010290"/>
    </source>
</evidence>
<keyword evidence="2 4" id="KW-0547">Nucleotide-binding</keyword>
<evidence type="ECO:0000256" key="2">
    <source>
        <dbReference type="ARBA" id="ARBA00022741"/>
    </source>
</evidence>
<dbReference type="SMART" id="SM00178">
    <property type="entry name" value="SAR"/>
    <property type="match status" value="1"/>
</dbReference>
<dbReference type="GO" id="GO:0046872">
    <property type="term" value="F:metal ion binding"/>
    <property type="evidence" value="ECO:0007669"/>
    <property type="project" value="UniProtKB-KW"/>
</dbReference>
<feature type="binding site" evidence="4">
    <location>
        <begin position="132"/>
        <end position="135"/>
    </location>
    <ligand>
        <name>GTP</name>
        <dbReference type="ChEBI" id="CHEBI:37565"/>
    </ligand>
</feature>
<dbReference type="GO" id="GO:0005525">
    <property type="term" value="F:GTP binding"/>
    <property type="evidence" value="ECO:0007669"/>
    <property type="project" value="UniProtKB-KW"/>
</dbReference>
<dbReference type="GO" id="GO:0003924">
    <property type="term" value="F:GTPase activity"/>
    <property type="evidence" value="ECO:0007669"/>
    <property type="project" value="InterPro"/>
</dbReference>
<evidence type="ECO:0000313" key="7">
    <source>
        <dbReference type="EMBL" id="CDP38158.1"/>
    </source>
</evidence>
<dbReference type="Pfam" id="PF00025">
    <property type="entry name" value="Arf"/>
    <property type="match status" value="1"/>
</dbReference>
<dbReference type="SUPFAM" id="SSF52540">
    <property type="entry name" value="P-loop containing nucleoside triphosphate hydrolases"/>
    <property type="match status" value="1"/>
</dbReference>
<gene>
    <name evidence="7" type="ORF">GNLVRS02_ARAD1D28358g</name>
</gene>
<dbReference type="PROSITE" id="PS51419">
    <property type="entry name" value="RAB"/>
    <property type="match status" value="1"/>
</dbReference>
<dbReference type="PRINTS" id="PR00328">
    <property type="entry name" value="SAR1GTPBP"/>
</dbReference>
<dbReference type="SMART" id="SM00175">
    <property type="entry name" value="RAB"/>
    <property type="match status" value="1"/>
</dbReference>
<dbReference type="InterPro" id="IPR027417">
    <property type="entry name" value="P-loop_NTPase"/>
</dbReference>
<dbReference type="InterPro" id="IPR044154">
    <property type="entry name" value="Arl8a/8b"/>
</dbReference>
<evidence type="ECO:0000256" key="5">
    <source>
        <dbReference type="PIRSR" id="PIRSR606689-2"/>
    </source>
</evidence>
<organism evidence="7">
    <name type="scientific">Blastobotrys adeninivorans</name>
    <name type="common">Yeast</name>
    <name type="synonym">Arxula adeninivorans</name>
    <dbReference type="NCBI Taxonomy" id="409370"/>
    <lineage>
        <taxon>Eukaryota</taxon>
        <taxon>Fungi</taxon>
        <taxon>Dikarya</taxon>
        <taxon>Ascomycota</taxon>
        <taxon>Saccharomycotina</taxon>
        <taxon>Dipodascomycetes</taxon>
        <taxon>Dipodascales</taxon>
        <taxon>Trichomonascaceae</taxon>
        <taxon>Blastobotrys</taxon>
    </lineage>
</organism>